<sequence length="56" mass="6250">MIWCRQVYSLEKFVEKPSLHAILLSVKSGGGISVIVTSWPYFVRGPELPGPGRSEF</sequence>
<organism evidence="2">
    <name type="scientific">hydrothermal vent metagenome</name>
    <dbReference type="NCBI Taxonomy" id="652676"/>
    <lineage>
        <taxon>unclassified sequences</taxon>
        <taxon>metagenomes</taxon>
        <taxon>ecological metagenomes</taxon>
    </lineage>
</organism>
<dbReference type="EMBL" id="UOEQ01000369">
    <property type="protein sequence ID" value="VAW21705.1"/>
    <property type="molecule type" value="Genomic_DNA"/>
</dbReference>
<feature type="transmembrane region" description="Helical" evidence="1">
    <location>
        <begin position="21"/>
        <end position="42"/>
    </location>
</feature>
<dbReference type="AlphaFoldDB" id="A0A3B0TSX1"/>
<evidence type="ECO:0000256" key="1">
    <source>
        <dbReference type="SAM" id="Phobius"/>
    </source>
</evidence>
<accession>A0A3B0TSX1</accession>
<keyword evidence="1" id="KW-1133">Transmembrane helix</keyword>
<gene>
    <name evidence="2" type="ORF">MNBD_ALPHA11-2017</name>
</gene>
<evidence type="ECO:0000313" key="2">
    <source>
        <dbReference type="EMBL" id="VAW21705.1"/>
    </source>
</evidence>
<name>A0A3B0TSX1_9ZZZZ</name>
<proteinExistence type="predicted"/>
<keyword evidence="1" id="KW-0472">Membrane</keyword>
<protein>
    <submittedName>
        <fullName evidence="2">Uncharacterized protein</fullName>
    </submittedName>
</protein>
<reference evidence="2" key="1">
    <citation type="submission" date="2018-06" db="EMBL/GenBank/DDBJ databases">
        <authorList>
            <person name="Zhirakovskaya E."/>
        </authorList>
    </citation>
    <scope>NUCLEOTIDE SEQUENCE</scope>
</reference>
<keyword evidence="1" id="KW-0812">Transmembrane</keyword>